<proteinExistence type="predicted"/>
<reference evidence="3 5" key="1">
    <citation type="journal article" date="2012" name="Nature">
        <title>Algal genomes reveal evolutionary mosaicism and the fate of nucleomorphs.</title>
        <authorList>
            <consortium name="DOE Joint Genome Institute"/>
            <person name="Curtis B.A."/>
            <person name="Tanifuji G."/>
            <person name="Burki F."/>
            <person name="Gruber A."/>
            <person name="Irimia M."/>
            <person name="Maruyama S."/>
            <person name="Arias M.C."/>
            <person name="Ball S.G."/>
            <person name="Gile G.H."/>
            <person name="Hirakawa Y."/>
            <person name="Hopkins J.F."/>
            <person name="Kuo A."/>
            <person name="Rensing S.A."/>
            <person name="Schmutz J."/>
            <person name="Symeonidi A."/>
            <person name="Elias M."/>
            <person name="Eveleigh R.J."/>
            <person name="Herman E.K."/>
            <person name="Klute M.J."/>
            <person name="Nakayama T."/>
            <person name="Obornik M."/>
            <person name="Reyes-Prieto A."/>
            <person name="Armbrust E.V."/>
            <person name="Aves S.J."/>
            <person name="Beiko R.G."/>
            <person name="Coutinho P."/>
            <person name="Dacks J.B."/>
            <person name="Durnford D.G."/>
            <person name="Fast N.M."/>
            <person name="Green B.R."/>
            <person name="Grisdale C.J."/>
            <person name="Hempel F."/>
            <person name="Henrissat B."/>
            <person name="Hoppner M.P."/>
            <person name="Ishida K."/>
            <person name="Kim E."/>
            <person name="Koreny L."/>
            <person name="Kroth P.G."/>
            <person name="Liu Y."/>
            <person name="Malik S.B."/>
            <person name="Maier U.G."/>
            <person name="McRose D."/>
            <person name="Mock T."/>
            <person name="Neilson J.A."/>
            <person name="Onodera N.T."/>
            <person name="Poole A.M."/>
            <person name="Pritham E.J."/>
            <person name="Richards T.A."/>
            <person name="Rocap G."/>
            <person name="Roy S.W."/>
            <person name="Sarai C."/>
            <person name="Schaack S."/>
            <person name="Shirato S."/>
            <person name="Slamovits C.H."/>
            <person name="Spencer D.F."/>
            <person name="Suzuki S."/>
            <person name="Worden A.Z."/>
            <person name="Zauner S."/>
            <person name="Barry K."/>
            <person name="Bell C."/>
            <person name="Bharti A.K."/>
            <person name="Crow J.A."/>
            <person name="Grimwood J."/>
            <person name="Kramer R."/>
            <person name="Lindquist E."/>
            <person name="Lucas S."/>
            <person name="Salamov A."/>
            <person name="McFadden G.I."/>
            <person name="Lane C.E."/>
            <person name="Keeling P.J."/>
            <person name="Gray M.W."/>
            <person name="Grigoriev I.V."/>
            <person name="Archibald J.M."/>
        </authorList>
    </citation>
    <scope>NUCLEOTIDE SEQUENCE</scope>
    <source>
        <strain evidence="3 5">CCMP2712</strain>
    </source>
</reference>
<dbReference type="GeneID" id="17296903"/>
<dbReference type="EnsemblProtists" id="EKX40104">
    <property type="protein sequence ID" value="EKX40104"/>
    <property type="gene ID" value="GUITHDRAFT_143051"/>
</dbReference>
<reference evidence="5" key="2">
    <citation type="submission" date="2012-11" db="EMBL/GenBank/DDBJ databases">
        <authorList>
            <person name="Kuo A."/>
            <person name="Curtis B.A."/>
            <person name="Tanifuji G."/>
            <person name="Burki F."/>
            <person name="Gruber A."/>
            <person name="Irimia M."/>
            <person name="Maruyama S."/>
            <person name="Arias M.C."/>
            <person name="Ball S.G."/>
            <person name="Gile G.H."/>
            <person name="Hirakawa Y."/>
            <person name="Hopkins J.F."/>
            <person name="Rensing S.A."/>
            <person name="Schmutz J."/>
            <person name="Symeonidi A."/>
            <person name="Elias M."/>
            <person name="Eveleigh R.J."/>
            <person name="Herman E.K."/>
            <person name="Klute M.J."/>
            <person name="Nakayama T."/>
            <person name="Obornik M."/>
            <person name="Reyes-Prieto A."/>
            <person name="Armbrust E.V."/>
            <person name="Aves S.J."/>
            <person name="Beiko R.G."/>
            <person name="Coutinho P."/>
            <person name="Dacks J.B."/>
            <person name="Durnford D.G."/>
            <person name="Fast N.M."/>
            <person name="Green B.R."/>
            <person name="Grisdale C."/>
            <person name="Hempe F."/>
            <person name="Henrissat B."/>
            <person name="Hoppner M.P."/>
            <person name="Ishida K.-I."/>
            <person name="Kim E."/>
            <person name="Koreny L."/>
            <person name="Kroth P.G."/>
            <person name="Liu Y."/>
            <person name="Malik S.-B."/>
            <person name="Maier U.G."/>
            <person name="McRose D."/>
            <person name="Mock T."/>
            <person name="Neilson J.A."/>
            <person name="Onodera N.T."/>
            <person name="Poole A.M."/>
            <person name="Pritham E.J."/>
            <person name="Richards T.A."/>
            <person name="Rocap G."/>
            <person name="Roy S.W."/>
            <person name="Sarai C."/>
            <person name="Schaack S."/>
            <person name="Shirato S."/>
            <person name="Slamovits C.H."/>
            <person name="Spencer D.F."/>
            <person name="Suzuki S."/>
            <person name="Worden A.Z."/>
            <person name="Zauner S."/>
            <person name="Barry K."/>
            <person name="Bell C."/>
            <person name="Bharti A.K."/>
            <person name="Crow J.A."/>
            <person name="Grimwood J."/>
            <person name="Kramer R."/>
            <person name="Lindquist E."/>
            <person name="Lucas S."/>
            <person name="Salamov A."/>
            <person name="McFadden G.I."/>
            <person name="Lane C.E."/>
            <person name="Keeling P.J."/>
            <person name="Gray M.W."/>
            <person name="Grigoriev I.V."/>
            <person name="Archibald J.M."/>
        </authorList>
    </citation>
    <scope>NUCLEOTIDE SEQUENCE</scope>
    <source>
        <strain evidence="5">CCMP2712</strain>
    </source>
</reference>
<keyword evidence="2" id="KW-0812">Transmembrane</keyword>
<dbReference type="KEGG" id="gtt:GUITHDRAFT_143051"/>
<keyword evidence="2" id="KW-0472">Membrane</keyword>
<dbReference type="Proteomes" id="UP000011087">
    <property type="component" value="Unassembled WGS sequence"/>
</dbReference>
<evidence type="ECO:0000256" key="1">
    <source>
        <dbReference type="SAM" id="MobiDB-lite"/>
    </source>
</evidence>
<feature type="compositionally biased region" description="Basic and acidic residues" evidence="1">
    <location>
        <begin position="21"/>
        <end position="34"/>
    </location>
</feature>
<keyword evidence="2" id="KW-1133">Transmembrane helix</keyword>
<reference evidence="4" key="3">
    <citation type="submission" date="2015-06" db="UniProtKB">
        <authorList>
            <consortium name="EnsemblProtists"/>
        </authorList>
    </citation>
    <scope>IDENTIFICATION</scope>
</reference>
<dbReference type="HOGENOM" id="CLU_1351140_0_0_1"/>
<feature type="transmembrane region" description="Helical" evidence="2">
    <location>
        <begin position="161"/>
        <end position="181"/>
    </location>
</feature>
<evidence type="ECO:0000313" key="5">
    <source>
        <dbReference type="Proteomes" id="UP000011087"/>
    </source>
</evidence>
<dbReference type="RefSeq" id="XP_005827084.1">
    <property type="nucleotide sequence ID" value="XM_005827027.1"/>
</dbReference>
<feature type="region of interest" description="Disordered" evidence="1">
    <location>
        <begin position="10"/>
        <end position="45"/>
    </location>
</feature>
<protein>
    <submittedName>
        <fullName evidence="3 4">Uncharacterized protein</fullName>
    </submittedName>
</protein>
<dbReference type="PaxDb" id="55529-EKX40104"/>
<accession>L1IW33</accession>
<organism evidence="3">
    <name type="scientific">Guillardia theta (strain CCMP2712)</name>
    <name type="common">Cryptophyte</name>
    <dbReference type="NCBI Taxonomy" id="905079"/>
    <lineage>
        <taxon>Eukaryota</taxon>
        <taxon>Cryptophyceae</taxon>
        <taxon>Pyrenomonadales</taxon>
        <taxon>Geminigeraceae</taxon>
        <taxon>Guillardia</taxon>
    </lineage>
</organism>
<name>L1IW33_GUITC</name>
<gene>
    <name evidence="3" type="ORF">GUITHDRAFT_143051</name>
</gene>
<dbReference type="AlphaFoldDB" id="L1IW33"/>
<feature type="region of interest" description="Disordered" evidence="1">
    <location>
        <begin position="89"/>
        <end position="133"/>
    </location>
</feature>
<evidence type="ECO:0000313" key="4">
    <source>
        <dbReference type="EnsemblProtists" id="EKX40104"/>
    </source>
</evidence>
<sequence length="203" mass="21595">MAITNAAIDPPAYGAVAPNMRKRDERVGGDEKARPFPTSCRESEGVGAGKSFDCLRVSNVDGCRLQAIIISGHRGSSQQLSQTAIANAPSKHQTLQEEAAPAPAPAPAAPAVAPADGGSAEATDKPSGGTGATFIDSVEKAINEKPTEQNSHYIPGHTDKVTHLMVILFLLLITVTIYYSYRSQKYLRENPRHDLTPGFESRA</sequence>
<keyword evidence="5" id="KW-1185">Reference proteome</keyword>
<dbReference type="EMBL" id="JH993034">
    <property type="protein sequence ID" value="EKX40104.1"/>
    <property type="molecule type" value="Genomic_DNA"/>
</dbReference>
<evidence type="ECO:0000256" key="2">
    <source>
        <dbReference type="SAM" id="Phobius"/>
    </source>
</evidence>
<evidence type="ECO:0000313" key="3">
    <source>
        <dbReference type="EMBL" id="EKX40104.1"/>
    </source>
</evidence>